<dbReference type="GO" id="GO:0006729">
    <property type="term" value="P:tetrahydrobiopterin biosynthetic process"/>
    <property type="evidence" value="ECO:0007669"/>
    <property type="project" value="InterPro"/>
</dbReference>
<sequence length="124" mass="13676">MQAKGTYEESDITARLSKDLPTWRYEGGQLRRTYGTHGFKASVMVANAVAHLAEAAWHHPDITISFGKVEVAIESHDVGGITDRDFELAAKIEQVIMWQPGKEGGALTGTPENESIARYIKYNA</sequence>
<keyword evidence="4" id="KW-0456">Lyase</keyword>
<dbReference type="CDD" id="cd00488">
    <property type="entry name" value="PCD_DCoH"/>
    <property type="match status" value="1"/>
</dbReference>
<dbReference type="InterPro" id="IPR036428">
    <property type="entry name" value="PCD_sf"/>
</dbReference>
<evidence type="ECO:0000256" key="2">
    <source>
        <dbReference type="ARBA" id="ARBA00006472"/>
    </source>
</evidence>
<dbReference type="NCBIfam" id="NF002017">
    <property type="entry name" value="PRK00823.1-2"/>
    <property type="match status" value="1"/>
</dbReference>
<accession>A0A397Q574</accession>
<dbReference type="SUPFAM" id="SSF55248">
    <property type="entry name" value="PCD-like"/>
    <property type="match status" value="1"/>
</dbReference>
<dbReference type="PANTHER" id="PTHR12599">
    <property type="entry name" value="PTERIN-4-ALPHA-CARBINOLAMINE DEHYDRATASE"/>
    <property type="match status" value="1"/>
</dbReference>
<name>A0A397Q574_9HYPH</name>
<keyword evidence="6" id="KW-1185">Reference proteome</keyword>
<reference evidence="5 6" key="1">
    <citation type="submission" date="2018-08" db="EMBL/GenBank/DDBJ databases">
        <title>Genomic Encyclopedia of Archaeal and Bacterial Type Strains, Phase II (KMG-II): from individual species to whole genera.</title>
        <authorList>
            <person name="Goeker M."/>
        </authorList>
    </citation>
    <scope>NUCLEOTIDE SEQUENCE [LARGE SCALE GENOMIC DNA]</scope>
    <source>
        <strain evidence="5 6">DSM 5002</strain>
    </source>
</reference>
<dbReference type="GO" id="GO:0008124">
    <property type="term" value="F:4-alpha-hydroxytetrahydrobiopterin dehydratase activity"/>
    <property type="evidence" value="ECO:0007669"/>
    <property type="project" value="UniProtKB-EC"/>
</dbReference>
<comment type="caution">
    <text evidence="5">The sequence shown here is derived from an EMBL/GenBank/DDBJ whole genome shotgun (WGS) entry which is preliminary data.</text>
</comment>
<comment type="similarity">
    <text evidence="2">Belongs to the pterin-4-alpha-carbinolamine dehydratase family.</text>
</comment>
<dbReference type="Pfam" id="PF01329">
    <property type="entry name" value="Pterin_4a"/>
    <property type="match status" value="1"/>
</dbReference>
<gene>
    <name evidence="5" type="ORF">BXY53_1201</name>
</gene>
<dbReference type="EMBL" id="QXDF01000001">
    <property type="protein sequence ID" value="RIA56103.1"/>
    <property type="molecule type" value="Genomic_DNA"/>
</dbReference>
<dbReference type="RefSeq" id="WP_119060931.1">
    <property type="nucleotide sequence ID" value="NZ_QXDF01000001.1"/>
</dbReference>
<proteinExistence type="inferred from homology"/>
<dbReference type="OrthoDB" id="9794987at2"/>
<evidence type="ECO:0000313" key="6">
    <source>
        <dbReference type="Proteomes" id="UP000266273"/>
    </source>
</evidence>
<evidence type="ECO:0000256" key="3">
    <source>
        <dbReference type="ARBA" id="ARBA00013252"/>
    </source>
</evidence>
<evidence type="ECO:0000256" key="1">
    <source>
        <dbReference type="ARBA" id="ARBA00001554"/>
    </source>
</evidence>
<organism evidence="5 6">
    <name type="scientific">Dichotomicrobium thermohalophilum</name>
    <dbReference type="NCBI Taxonomy" id="933063"/>
    <lineage>
        <taxon>Bacteria</taxon>
        <taxon>Pseudomonadati</taxon>
        <taxon>Pseudomonadota</taxon>
        <taxon>Alphaproteobacteria</taxon>
        <taxon>Hyphomicrobiales</taxon>
        <taxon>Hyphomicrobiaceae</taxon>
        <taxon>Dichotomicrobium</taxon>
    </lineage>
</organism>
<protein>
    <recommendedName>
        <fullName evidence="3">4a-hydroxytetrahydrobiopterin dehydratase</fullName>
        <ecNumber evidence="3">4.2.1.96</ecNumber>
    </recommendedName>
</protein>
<evidence type="ECO:0000256" key="4">
    <source>
        <dbReference type="ARBA" id="ARBA00023239"/>
    </source>
</evidence>
<dbReference type="PANTHER" id="PTHR12599:SF0">
    <property type="entry name" value="PTERIN-4-ALPHA-CARBINOLAMINE DEHYDRATASE"/>
    <property type="match status" value="1"/>
</dbReference>
<dbReference type="Proteomes" id="UP000266273">
    <property type="component" value="Unassembled WGS sequence"/>
</dbReference>
<evidence type="ECO:0000313" key="5">
    <source>
        <dbReference type="EMBL" id="RIA56103.1"/>
    </source>
</evidence>
<dbReference type="AlphaFoldDB" id="A0A397Q574"/>
<dbReference type="InterPro" id="IPR001533">
    <property type="entry name" value="Pterin_deHydtase"/>
</dbReference>
<comment type="catalytic activity">
    <reaction evidence="1">
        <text>(4aS,6R)-4a-hydroxy-L-erythro-5,6,7,8-tetrahydrobiopterin = (6R)-L-erythro-6,7-dihydrobiopterin + H2O</text>
        <dbReference type="Rhea" id="RHEA:11920"/>
        <dbReference type="ChEBI" id="CHEBI:15377"/>
        <dbReference type="ChEBI" id="CHEBI:15642"/>
        <dbReference type="ChEBI" id="CHEBI:43120"/>
        <dbReference type="EC" id="4.2.1.96"/>
    </reaction>
</comment>
<dbReference type="EC" id="4.2.1.96" evidence="3"/>
<dbReference type="Gene3D" id="3.30.1360.20">
    <property type="entry name" value="Transcriptional coactivator/pterin dehydratase"/>
    <property type="match status" value="1"/>
</dbReference>